<dbReference type="AlphaFoldDB" id="A0A0E9SC41"/>
<evidence type="ECO:0000313" key="1">
    <source>
        <dbReference type="EMBL" id="JAH38821.1"/>
    </source>
</evidence>
<organism evidence="1">
    <name type="scientific">Anguilla anguilla</name>
    <name type="common">European freshwater eel</name>
    <name type="synonym">Muraena anguilla</name>
    <dbReference type="NCBI Taxonomy" id="7936"/>
    <lineage>
        <taxon>Eukaryota</taxon>
        <taxon>Metazoa</taxon>
        <taxon>Chordata</taxon>
        <taxon>Craniata</taxon>
        <taxon>Vertebrata</taxon>
        <taxon>Euteleostomi</taxon>
        <taxon>Actinopterygii</taxon>
        <taxon>Neopterygii</taxon>
        <taxon>Teleostei</taxon>
        <taxon>Anguilliformes</taxon>
        <taxon>Anguillidae</taxon>
        <taxon>Anguilla</taxon>
    </lineage>
</organism>
<proteinExistence type="predicted"/>
<accession>A0A0E9SC41</accession>
<protein>
    <submittedName>
        <fullName evidence="1">Uncharacterized protein</fullName>
    </submittedName>
</protein>
<reference evidence="1" key="1">
    <citation type="submission" date="2014-11" db="EMBL/GenBank/DDBJ databases">
        <authorList>
            <person name="Amaro Gonzalez C."/>
        </authorList>
    </citation>
    <scope>NUCLEOTIDE SEQUENCE</scope>
</reference>
<sequence length="26" mass="3230">MIDIYISRLKSKNDHFHFVKTPFHVR</sequence>
<dbReference type="EMBL" id="GBXM01069756">
    <property type="protein sequence ID" value="JAH38821.1"/>
    <property type="molecule type" value="Transcribed_RNA"/>
</dbReference>
<reference evidence="1" key="2">
    <citation type="journal article" date="2015" name="Fish Shellfish Immunol.">
        <title>Early steps in the European eel (Anguilla anguilla)-Vibrio vulnificus interaction in the gills: Role of the RtxA13 toxin.</title>
        <authorList>
            <person name="Callol A."/>
            <person name="Pajuelo D."/>
            <person name="Ebbesson L."/>
            <person name="Teles M."/>
            <person name="MacKenzie S."/>
            <person name="Amaro C."/>
        </authorList>
    </citation>
    <scope>NUCLEOTIDE SEQUENCE</scope>
</reference>
<name>A0A0E9SC41_ANGAN</name>